<dbReference type="PANTHER" id="PTHR36847">
    <property type="entry name" value="AMIDOLIGASE ENZYME"/>
    <property type="match status" value="1"/>
</dbReference>
<reference evidence="1 2" key="1">
    <citation type="submission" date="2020-02" db="EMBL/GenBank/DDBJ databases">
        <title>Comparative genomics of the hypocrealean fungal genus Beauvera.</title>
        <authorList>
            <person name="Showalter D.N."/>
            <person name="Bushley K.E."/>
            <person name="Rehner S.A."/>
        </authorList>
    </citation>
    <scope>NUCLEOTIDE SEQUENCE [LARGE SCALE GENOMIC DNA]</scope>
    <source>
        <strain evidence="1 2">ARSEF4384</strain>
    </source>
</reference>
<keyword evidence="2" id="KW-1185">Reference proteome</keyword>
<evidence type="ECO:0000313" key="2">
    <source>
        <dbReference type="Proteomes" id="UP001397290"/>
    </source>
</evidence>
<proteinExistence type="predicted"/>
<evidence type="ECO:0000313" key="1">
    <source>
        <dbReference type="EMBL" id="KAK8149965.1"/>
    </source>
</evidence>
<name>A0AAW0S6W7_9HYPO</name>
<dbReference type="AlphaFoldDB" id="A0AAW0S6W7"/>
<gene>
    <name evidence="1" type="ORF">G3M48_004909</name>
</gene>
<dbReference type="Pfam" id="PF12224">
    <property type="entry name" value="Amidoligase_2"/>
    <property type="match status" value="1"/>
</dbReference>
<dbReference type="Proteomes" id="UP001397290">
    <property type="component" value="Unassembled WGS sequence"/>
</dbReference>
<dbReference type="EMBL" id="JAAHCF010000032">
    <property type="protein sequence ID" value="KAK8149965.1"/>
    <property type="molecule type" value="Genomic_DNA"/>
</dbReference>
<comment type="caution">
    <text evidence="1">The sequence shown here is derived from an EMBL/GenBank/DDBJ whole genome shotgun (WGS) entry which is preliminary data.</text>
</comment>
<sequence>MSRSSRTYTLSMEIEGILAVTRPSQDPHECYQRLVEELLRLGERAVVNRRSKSRAYDYYNTDWAVTSDVSLRAAPGQVGFGAVSPIYQFQGLGWDHAMTNFSQALNNSLFTLVPHDSASTHIHVRTAQRNFSLDELKMICFASVVYEWHIFQMMPYHCENSRHCRGAMQGNGSITRLFPNGFDSGESRHIKRLRQGIQQIRDARGLVAFVQGDTRHMLWNFSNITKVSGTIEFRGGGQGTSPSLMRTYIDIAVGFIELALQER</sequence>
<organism evidence="1 2">
    <name type="scientific">Beauveria asiatica</name>
    <dbReference type="NCBI Taxonomy" id="1069075"/>
    <lineage>
        <taxon>Eukaryota</taxon>
        <taxon>Fungi</taxon>
        <taxon>Dikarya</taxon>
        <taxon>Ascomycota</taxon>
        <taxon>Pezizomycotina</taxon>
        <taxon>Sordariomycetes</taxon>
        <taxon>Hypocreomycetidae</taxon>
        <taxon>Hypocreales</taxon>
        <taxon>Cordycipitaceae</taxon>
        <taxon>Beauveria</taxon>
    </lineage>
</organism>
<accession>A0AAW0S6W7</accession>
<dbReference type="InterPro" id="IPR022025">
    <property type="entry name" value="Amidoligase_2"/>
</dbReference>
<protein>
    <submittedName>
        <fullName evidence="1">Uncharacterized protein</fullName>
    </submittedName>
</protein>
<dbReference type="PANTHER" id="PTHR36847:SF1">
    <property type="entry name" value="AMIDOLIGASE ENZYME"/>
    <property type="match status" value="1"/>
</dbReference>